<dbReference type="EMBL" id="JAHRIN010068217">
    <property type="protein sequence ID" value="MEQ2215350.1"/>
    <property type="molecule type" value="Genomic_DNA"/>
</dbReference>
<reference evidence="1 2" key="1">
    <citation type="submission" date="2021-06" db="EMBL/GenBank/DDBJ databases">
        <authorList>
            <person name="Palmer J.M."/>
        </authorList>
    </citation>
    <scope>NUCLEOTIDE SEQUENCE [LARGE SCALE GENOMIC DNA]</scope>
    <source>
        <strain evidence="1 2">XC_2019</strain>
        <tissue evidence="1">Muscle</tissue>
    </source>
</reference>
<organism evidence="1 2">
    <name type="scientific">Xenoophorus captivus</name>
    <dbReference type="NCBI Taxonomy" id="1517983"/>
    <lineage>
        <taxon>Eukaryota</taxon>
        <taxon>Metazoa</taxon>
        <taxon>Chordata</taxon>
        <taxon>Craniata</taxon>
        <taxon>Vertebrata</taxon>
        <taxon>Euteleostomi</taxon>
        <taxon>Actinopterygii</taxon>
        <taxon>Neopterygii</taxon>
        <taxon>Teleostei</taxon>
        <taxon>Neoteleostei</taxon>
        <taxon>Acanthomorphata</taxon>
        <taxon>Ovalentaria</taxon>
        <taxon>Atherinomorphae</taxon>
        <taxon>Cyprinodontiformes</taxon>
        <taxon>Goodeidae</taxon>
        <taxon>Xenoophorus</taxon>
    </lineage>
</organism>
<evidence type="ECO:0000313" key="2">
    <source>
        <dbReference type="Proteomes" id="UP001434883"/>
    </source>
</evidence>
<evidence type="ECO:0000313" key="1">
    <source>
        <dbReference type="EMBL" id="MEQ2215350.1"/>
    </source>
</evidence>
<sequence length="104" mass="12313">KPLALVEQMECSDKFRHKHWTHRAKQRFFNPRTTINMALSMLGVVVAKLGTVSVTPQICLKRRNSKLFYLNYGRQLNVWLWDLTGHKKTIYDEINSALYCIWLM</sequence>
<feature type="non-terminal residue" evidence="1">
    <location>
        <position position="1"/>
    </location>
</feature>
<accession>A0ABV0S457</accession>
<comment type="caution">
    <text evidence="1">The sequence shown here is derived from an EMBL/GenBank/DDBJ whole genome shotgun (WGS) entry which is preliminary data.</text>
</comment>
<proteinExistence type="predicted"/>
<protein>
    <submittedName>
        <fullName evidence="1">Uncharacterized protein</fullName>
    </submittedName>
</protein>
<name>A0ABV0S457_9TELE</name>
<keyword evidence="2" id="KW-1185">Reference proteome</keyword>
<gene>
    <name evidence="1" type="ORF">XENOCAPTIV_031043</name>
</gene>
<dbReference type="Proteomes" id="UP001434883">
    <property type="component" value="Unassembled WGS sequence"/>
</dbReference>